<dbReference type="Gene3D" id="1.20.1280.290">
    <property type="match status" value="2"/>
</dbReference>
<evidence type="ECO:0000256" key="8">
    <source>
        <dbReference type="ARBA" id="ARBA00023136"/>
    </source>
</evidence>
<dbReference type="GO" id="GO:0051260">
    <property type="term" value="P:protein homooligomerization"/>
    <property type="evidence" value="ECO:0007669"/>
    <property type="project" value="UniProtKB-ARBA"/>
</dbReference>
<dbReference type="GO" id="GO:0012505">
    <property type="term" value="C:endomembrane system"/>
    <property type="evidence" value="ECO:0007669"/>
    <property type="project" value="UniProtKB-SubCell"/>
</dbReference>
<name>A0AAP0S9Y3_LIQFO</name>
<feature type="transmembrane region" description="Helical" evidence="9">
    <location>
        <begin position="159"/>
        <end position="181"/>
    </location>
</feature>
<proteinExistence type="inferred from homology"/>
<keyword evidence="6" id="KW-0677">Repeat</keyword>
<feature type="transmembrane region" description="Helical" evidence="9">
    <location>
        <begin position="39"/>
        <end position="59"/>
    </location>
</feature>
<dbReference type="InterPro" id="IPR004316">
    <property type="entry name" value="SWEET_rpt"/>
</dbReference>
<comment type="similarity">
    <text evidence="2 9">Belongs to the SWEET sugar transporter family.</text>
</comment>
<dbReference type="AlphaFoldDB" id="A0AAP0S9Y3"/>
<dbReference type="PANTHER" id="PTHR10791:SF142">
    <property type="entry name" value="BIDIRECTIONAL SUGAR TRANSPORTER SWEET16"/>
    <property type="match status" value="1"/>
</dbReference>
<dbReference type="FunFam" id="1.20.1280.290:FF:000001">
    <property type="entry name" value="Bidirectional sugar transporter SWEET"/>
    <property type="match status" value="1"/>
</dbReference>
<evidence type="ECO:0000256" key="6">
    <source>
        <dbReference type="ARBA" id="ARBA00022737"/>
    </source>
</evidence>
<keyword evidence="3 9" id="KW-0813">Transport</keyword>
<evidence type="ECO:0000256" key="1">
    <source>
        <dbReference type="ARBA" id="ARBA00004127"/>
    </source>
</evidence>
<dbReference type="EMBL" id="JBBPBK010000001">
    <property type="protein sequence ID" value="KAK9292992.1"/>
    <property type="molecule type" value="Genomic_DNA"/>
</dbReference>
<evidence type="ECO:0000313" key="11">
    <source>
        <dbReference type="Proteomes" id="UP001415857"/>
    </source>
</evidence>
<evidence type="ECO:0000256" key="4">
    <source>
        <dbReference type="ARBA" id="ARBA00022597"/>
    </source>
</evidence>
<comment type="caution">
    <text evidence="10">The sequence shown here is derived from an EMBL/GenBank/DDBJ whole genome shotgun (WGS) entry which is preliminary data.</text>
</comment>
<keyword evidence="4 9" id="KW-0762">Sugar transport</keyword>
<evidence type="ECO:0000256" key="5">
    <source>
        <dbReference type="ARBA" id="ARBA00022692"/>
    </source>
</evidence>
<dbReference type="Proteomes" id="UP001415857">
    <property type="component" value="Unassembled WGS sequence"/>
</dbReference>
<keyword evidence="11" id="KW-1185">Reference proteome</keyword>
<dbReference type="GO" id="GO:0051119">
    <property type="term" value="F:sugar transmembrane transporter activity"/>
    <property type="evidence" value="ECO:0007669"/>
    <property type="project" value="InterPro"/>
</dbReference>
<feature type="transmembrane region" description="Helical" evidence="9">
    <location>
        <begin position="187"/>
        <end position="208"/>
    </location>
</feature>
<feature type="transmembrane region" description="Helical" evidence="9">
    <location>
        <begin position="126"/>
        <end position="147"/>
    </location>
</feature>
<feature type="transmembrane region" description="Helical" evidence="9">
    <location>
        <begin position="65"/>
        <end position="88"/>
    </location>
</feature>
<keyword evidence="8 9" id="KW-0472">Membrane</keyword>
<dbReference type="Pfam" id="PF03083">
    <property type="entry name" value="MtN3_slv"/>
    <property type="match status" value="2"/>
</dbReference>
<comment type="function">
    <text evidence="9">Mediates both low-affinity uptake and efflux of sugar across the membrane.</text>
</comment>
<evidence type="ECO:0000313" key="10">
    <source>
        <dbReference type="EMBL" id="KAK9292992.1"/>
    </source>
</evidence>
<reference evidence="10 11" key="1">
    <citation type="journal article" date="2024" name="Plant J.">
        <title>Genome sequences and population genomics reveal climatic adaptation and genomic divergence between two closely related sweetgum species.</title>
        <authorList>
            <person name="Xu W.Q."/>
            <person name="Ren C.Q."/>
            <person name="Zhang X.Y."/>
            <person name="Comes H.P."/>
            <person name="Liu X.H."/>
            <person name="Li Y.G."/>
            <person name="Kettle C.J."/>
            <person name="Jalonen R."/>
            <person name="Gaisberger H."/>
            <person name="Ma Y.Z."/>
            <person name="Qiu Y.X."/>
        </authorList>
    </citation>
    <scope>NUCLEOTIDE SEQUENCE [LARGE SCALE GENOMIC DNA]</scope>
    <source>
        <strain evidence="10">Hangzhou</strain>
    </source>
</reference>
<keyword evidence="7 9" id="KW-1133">Transmembrane helix</keyword>
<keyword evidence="5 9" id="KW-0812">Transmembrane</keyword>
<feature type="transmembrane region" description="Helical" evidence="9">
    <location>
        <begin position="100"/>
        <end position="120"/>
    </location>
</feature>
<protein>
    <recommendedName>
        <fullName evidence="9">Bidirectional sugar transporter SWEET</fullName>
    </recommendedName>
</protein>
<comment type="subcellular location">
    <subcellularLocation>
        <location evidence="9">Cell membrane</location>
        <topology evidence="9">Multi-pass membrane protein</topology>
    </subcellularLocation>
    <subcellularLocation>
        <location evidence="1">Endomembrane system</location>
        <topology evidence="1">Multi-pass membrane protein</topology>
    </subcellularLocation>
</comment>
<evidence type="ECO:0000256" key="9">
    <source>
        <dbReference type="RuleBase" id="RU910715"/>
    </source>
</evidence>
<sequence length="305" mass="33611">MASLSFIIGIIGNIISILVFASPIGTFRRVVKKKSTENYKALPYITTLMSTSLWTFYGLLKPGGLLVFTVNGAGAVLQFIYVTLFLIYAPKDIKVKSMKLVAILDVGFLGSVIAVTLLAIHGSLRLTFVGVLCAALTLGMYASPLTVMTTVVKTKSVEYMPFFLSFFLFLNAGVWSAYAVLVKDFYIGVPNAIGFLLGSAQLILYAIYNNKSESTKSTEAMEEEGSAHLVKGAVKMQVYEEEDTDDDGKIKSRSSLNKGRSLPMTMVSRQHSFRKILKTISLGSYELNSKWRNEDDIELGENRQP</sequence>
<feature type="transmembrane region" description="Helical" evidence="9">
    <location>
        <begin position="6"/>
        <end position="27"/>
    </location>
</feature>
<evidence type="ECO:0000256" key="7">
    <source>
        <dbReference type="ARBA" id="ARBA00022989"/>
    </source>
</evidence>
<dbReference type="FunFam" id="1.20.1280.290:FF:000002">
    <property type="entry name" value="Bidirectional sugar transporter SWEET"/>
    <property type="match status" value="1"/>
</dbReference>
<organism evidence="10 11">
    <name type="scientific">Liquidambar formosana</name>
    <name type="common">Formosan gum</name>
    <dbReference type="NCBI Taxonomy" id="63359"/>
    <lineage>
        <taxon>Eukaryota</taxon>
        <taxon>Viridiplantae</taxon>
        <taxon>Streptophyta</taxon>
        <taxon>Embryophyta</taxon>
        <taxon>Tracheophyta</taxon>
        <taxon>Spermatophyta</taxon>
        <taxon>Magnoliopsida</taxon>
        <taxon>eudicotyledons</taxon>
        <taxon>Gunneridae</taxon>
        <taxon>Pentapetalae</taxon>
        <taxon>Saxifragales</taxon>
        <taxon>Altingiaceae</taxon>
        <taxon>Liquidambar</taxon>
    </lineage>
</organism>
<evidence type="ECO:0000256" key="2">
    <source>
        <dbReference type="ARBA" id="ARBA00007809"/>
    </source>
</evidence>
<dbReference type="PANTHER" id="PTHR10791">
    <property type="entry name" value="RAG1-ACTIVATING PROTEIN 1"/>
    <property type="match status" value="1"/>
</dbReference>
<dbReference type="GO" id="GO:0005886">
    <property type="term" value="C:plasma membrane"/>
    <property type="evidence" value="ECO:0007669"/>
    <property type="project" value="UniProtKB-SubCell"/>
</dbReference>
<dbReference type="InterPro" id="IPR047664">
    <property type="entry name" value="SWEET"/>
</dbReference>
<accession>A0AAP0S9Y3</accession>
<evidence type="ECO:0000256" key="3">
    <source>
        <dbReference type="ARBA" id="ARBA00022448"/>
    </source>
</evidence>
<gene>
    <name evidence="10" type="ORF">L1049_020975</name>
</gene>